<protein>
    <submittedName>
        <fullName evidence="1">Uncharacterized protein</fullName>
    </submittedName>
</protein>
<evidence type="ECO:0000313" key="2">
    <source>
        <dbReference type="Proteomes" id="UP000466442"/>
    </source>
</evidence>
<proteinExistence type="predicted"/>
<gene>
    <name evidence="1" type="ORF">GE061_007380</name>
</gene>
<dbReference type="Proteomes" id="UP000466442">
    <property type="component" value="Unassembled WGS sequence"/>
</dbReference>
<keyword evidence="2" id="KW-1185">Reference proteome</keyword>
<accession>A0A6A4J322</accession>
<dbReference type="PANTHER" id="PTHR37686">
    <property type="entry name" value="LD36006P"/>
    <property type="match status" value="1"/>
</dbReference>
<comment type="caution">
    <text evidence="1">The sequence shown here is derived from an EMBL/GenBank/DDBJ whole genome shotgun (WGS) entry which is preliminary data.</text>
</comment>
<reference evidence="1" key="1">
    <citation type="journal article" date="2021" name="Mol. Ecol. Resour.">
        <title>Apolygus lucorum genome provides insights into omnivorousness and mesophyll feeding.</title>
        <authorList>
            <person name="Liu Y."/>
            <person name="Liu H."/>
            <person name="Wang H."/>
            <person name="Huang T."/>
            <person name="Liu B."/>
            <person name="Yang B."/>
            <person name="Yin L."/>
            <person name="Li B."/>
            <person name="Zhang Y."/>
            <person name="Zhang S."/>
            <person name="Jiang F."/>
            <person name="Zhang X."/>
            <person name="Ren Y."/>
            <person name="Wang B."/>
            <person name="Wang S."/>
            <person name="Lu Y."/>
            <person name="Wu K."/>
            <person name="Fan W."/>
            <person name="Wang G."/>
        </authorList>
    </citation>
    <scope>NUCLEOTIDE SEQUENCE</scope>
    <source>
        <strain evidence="1">12Hb</strain>
    </source>
</reference>
<dbReference type="InterPro" id="IPR057435">
    <property type="entry name" value="Lips"/>
</dbReference>
<dbReference type="AlphaFoldDB" id="A0A6A4J322"/>
<organism evidence="1 2">
    <name type="scientific">Apolygus lucorum</name>
    <name type="common">Small green plant bug</name>
    <name type="synonym">Lygocoris lucorum</name>
    <dbReference type="NCBI Taxonomy" id="248454"/>
    <lineage>
        <taxon>Eukaryota</taxon>
        <taxon>Metazoa</taxon>
        <taxon>Ecdysozoa</taxon>
        <taxon>Arthropoda</taxon>
        <taxon>Hexapoda</taxon>
        <taxon>Insecta</taxon>
        <taxon>Pterygota</taxon>
        <taxon>Neoptera</taxon>
        <taxon>Paraneoptera</taxon>
        <taxon>Hemiptera</taxon>
        <taxon>Heteroptera</taxon>
        <taxon>Panheteroptera</taxon>
        <taxon>Cimicomorpha</taxon>
        <taxon>Miridae</taxon>
        <taxon>Mirini</taxon>
        <taxon>Apolygus</taxon>
    </lineage>
</organism>
<dbReference type="PANTHER" id="PTHR37686:SF1">
    <property type="entry name" value="LD36006P"/>
    <property type="match status" value="1"/>
</dbReference>
<dbReference type="EMBL" id="WIXP02000015">
    <property type="protein sequence ID" value="KAF6199354.1"/>
    <property type="molecule type" value="Genomic_DNA"/>
</dbReference>
<dbReference type="Pfam" id="PF25228">
    <property type="entry name" value="Lips"/>
    <property type="match status" value="1"/>
</dbReference>
<dbReference type="OrthoDB" id="10003277at2759"/>
<sequence>MTTRPAPYSYDAPLPEKEPLQFDVQLKGAPEEIVQLVHSIKQVGEQFLYHWKTFPIVLPSPVNAVDSAPLSTSADIPYITGGGGGEGSSTLGRRCGSRPSSLRDLFVTPSFDELDAVAMDTTGEPRRLTAKQLEALRERG</sequence>
<evidence type="ECO:0000313" key="1">
    <source>
        <dbReference type="EMBL" id="KAF6199354.1"/>
    </source>
</evidence>
<name>A0A6A4J322_APOLU</name>